<accession>W5TI61</accession>
<feature type="compositionally biased region" description="Polar residues" evidence="6">
    <location>
        <begin position="239"/>
        <end position="248"/>
    </location>
</feature>
<dbReference type="HOGENOM" id="CLU_026494_1_1_11"/>
<evidence type="ECO:0000256" key="6">
    <source>
        <dbReference type="SAM" id="MobiDB-lite"/>
    </source>
</evidence>
<keyword evidence="5" id="KW-0175">Coiled coil</keyword>
<dbReference type="Pfam" id="PF00877">
    <property type="entry name" value="NLPC_P60"/>
    <property type="match status" value="1"/>
</dbReference>
<name>W5TI61_9NOCA</name>
<feature type="signal peptide" evidence="7">
    <location>
        <begin position="1"/>
        <end position="33"/>
    </location>
</feature>
<evidence type="ECO:0000256" key="7">
    <source>
        <dbReference type="SAM" id="SignalP"/>
    </source>
</evidence>
<dbReference type="PROSITE" id="PS51935">
    <property type="entry name" value="NLPC_P60"/>
    <property type="match status" value="1"/>
</dbReference>
<keyword evidence="3" id="KW-0378">Hydrolase</keyword>
<dbReference type="AlphaFoldDB" id="W5TI61"/>
<reference evidence="9 10" key="1">
    <citation type="journal article" date="2014" name="Appl. Environ. Microbiol.">
        <title>Insights into the Microbial Degradation of Rubber and Gutta-Percha by Analysis of the Complete Genome of Nocardia nova SH22a.</title>
        <authorList>
            <person name="Luo Q."/>
            <person name="Hiessl S."/>
            <person name="Poehlein A."/>
            <person name="Daniel R."/>
            <person name="Steinbuchel A."/>
        </authorList>
    </citation>
    <scope>NUCLEOTIDE SEQUENCE [LARGE SCALE GENOMIC DNA]</scope>
    <source>
        <strain evidence="9">SH22a</strain>
    </source>
</reference>
<dbReference type="InterPro" id="IPR038765">
    <property type="entry name" value="Papain-like_cys_pep_sf"/>
</dbReference>
<dbReference type="InterPro" id="IPR000064">
    <property type="entry name" value="NLP_P60_dom"/>
</dbReference>
<feature type="region of interest" description="Disordered" evidence="6">
    <location>
        <begin position="292"/>
        <end position="334"/>
    </location>
</feature>
<dbReference type="EMBL" id="CP006850">
    <property type="protein sequence ID" value="AHH18917.1"/>
    <property type="molecule type" value="Genomic_DNA"/>
</dbReference>
<evidence type="ECO:0000313" key="10">
    <source>
        <dbReference type="Proteomes" id="UP000019150"/>
    </source>
</evidence>
<feature type="compositionally biased region" description="Basic and acidic residues" evidence="6">
    <location>
        <begin position="179"/>
        <end position="193"/>
    </location>
</feature>
<feature type="domain" description="NlpC/P60" evidence="8">
    <location>
        <begin position="333"/>
        <end position="472"/>
    </location>
</feature>
<evidence type="ECO:0000259" key="8">
    <source>
        <dbReference type="PROSITE" id="PS51935"/>
    </source>
</evidence>
<sequence length="472" mass="49153">MRTSATRPGGARKVAAGLLLCGIALTIMAPSVAAVPPPPPNPSDGDIAAAGAQVDAGVNQVSGLINQVASADQQLAQLDTEVAGKREAVNKALVDLQNARDAADAAAAAVAATQRDLVSAGAQVDQAQGRFDQFAVDAYTHPGSASMVNYLAGADPAAALDRADLLGMASKNQQSAIDGLRRAQVEQANRDSAARQAKKSADAAAAEADQKRQQAQEAVAAAKAALDEQARTRDALMTQRDSAQQQLDSARANVTGLQGQRDAYLSWDRQRRAEVAAAQAAATAAAARAAADQAARDRAAELGSGRRPHTQLDDAPPPRRSMSTPSRPSGSRTELVETVVDRAMSQLGVTYSWGGGDEDGPTKGIHDGGVADSYGDYNKVGFDCSGLMIYAFAGVGISLPHYSGYQYTMGTRVKVAQRERGDMLFWGTNGSEHVALYLGDGKMIEAPESGDVVKISPVREGGIMPYAVRLIT</sequence>
<evidence type="ECO:0000313" key="9">
    <source>
        <dbReference type="EMBL" id="AHH18917.1"/>
    </source>
</evidence>
<feature type="region of interest" description="Disordered" evidence="6">
    <location>
        <begin position="177"/>
        <end position="222"/>
    </location>
</feature>
<gene>
    <name evidence="9" type="ORF">NONO_c41330</name>
</gene>
<protein>
    <submittedName>
        <fullName evidence="9">Putative invasin, NlpC/P60 family</fullName>
    </submittedName>
</protein>
<dbReference type="Proteomes" id="UP000019150">
    <property type="component" value="Chromosome"/>
</dbReference>
<keyword evidence="2" id="KW-0645">Protease</keyword>
<dbReference type="STRING" id="1415166.NONO_c41330"/>
<dbReference type="SUPFAM" id="SSF54001">
    <property type="entry name" value="Cysteine proteinases"/>
    <property type="match status" value="1"/>
</dbReference>
<evidence type="ECO:0000256" key="1">
    <source>
        <dbReference type="ARBA" id="ARBA00007074"/>
    </source>
</evidence>
<keyword evidence="7" id="KW-0732">Signal</keyword>
<dbReference type="KEGG" id="nno:NONO_c41330"/>
<dbReference type="PANTHER" id="PTHR47359:SF3">
    <property type="entry name" value="NLP_P60 DOMAIN-CONTAINING PROTEIN-RELATED"/>
    <property type="match status" value="1"/>
</dbReference>
<dbReference type="PATRIC" id="fig|1415166.3.peg.4241"/>
<evidence type="ECO:0000256" key="3">
    <source>
        <dbReference type="ARBA" id="ARBA00022801"/>
    </source>
</evidence>
<feature type="region of interest" description="Disordered" evidence="6">
    <location>
        <begin position="234"/>
        <end position="258"/>
    </location>
</feature>
<dbReference type="OrthoDB" id="4771638at2"/>
<feature type="compositionally biased region" description="Low complexity" evidence="6">
    <location>
        <begin position="320"/>
        <end position="332"/>
    </location>
</feature>
<dbReference type="GO" id="GO:0008234">
    <property type="term" value="F:cysteine-type peptidase activity"/>
    <property type="evidence" value="ECO:0007669"/>
    <property type="project" value="UniProtKB-KW"/>
</dbReference>
<dbReference type="PANTHER" id="PTHR47359">
    <property type="entry name" value="PEPTIDOGLYCAN DL-ENDOPEPTIDASE CWLO"/>
    <property type="match status" value="1"/>
</dbReference>
<organism evidence="9 10">
    <name type="scientific">Nocardia nova SH22a</name>
    <dbReference type="NCBI Taxonomy" id="1415166"/>
    <lineage>
        <taxon>Bacteria</taxon>
        <taxon>Bacillati</taxon>
        <taxon>Actinomycetota</taxon>
        <taxon>Actinomycetes</taxon>
        <taxon>Mycobacteriales</taxon>
        <taxon>Nocardiaceae</taxon>
        <taxon>Nocardia</taxon>
    </lineage>
</organism>
<comment type="similarity">
    <text evidence="1">Belongs to the peptidase C40 family.</text>
</comment>
<dbReference type="InterPro" id="IPR051794">
    <property type="entry name" value="PG_Endopeptidase_C40"/>
</dbReference>
<keyword evidence="4" id="KW-0788">Thiol protease</keyword>
<evidence type="ECO:0000256" key="2">
    <source>
        <dbReference type="ARBA" id="ARBA00022670"/>
    </source>
</evidence>
<evidence type="ECO:0000256" key="4">
    <source>
        <dbReference type="ARBA" id="ARBA00022807"/>
    </source>
</evidence>
<dbReference type="GO" id="GO:0006508">
    <property type="term" value="P:proteolysis"/>
    <property type="evidence" value="ECO:0007669"/>
    <property type="project" value="UniProtKB-KW"/>
</dbReference>
<keyword evidence="10" id="KW-1185">Reference proteome</keyword>
<feature type="coiled-coil region" evidence="5">
    <location>
        <begin position="61"/>
        <end position="116"/>
    </location>
</feature>
<dbReference type="RefSeq" id="WP_025350333.1">
    <property type="nucleotide sequence ID" value="NZ_CP006850.1"/>
</dbReference>
<proteinExistence type="inferred from homology"/>
<feature type="chain" id="PRO_5004871896" evidence="7">
    <location>
        <begin position="34"/>
        <end position="472"/>
    </location>
</feature>
<dbReference type="eggNOG" id="COG0791">
    <property type="taxonomic scope" value="Bacteria"/>
</dbReference>
<dbReference type="Gene3D" id="3.90.1720.10">
    <property type="entry name" value="endopeptidase domain like (from Nostoc punctiforme)"/>
    <property type="match status" value="1"/>
</dbReference>
<evidence type="ECO:0000256" key="5">
    <source>
        <dbReference type="SAM" id="Coils"/>
    </source>
</evidence>